<accession>A0A172UVX5</accession>
<organism evidence="5 6">
    <name type="scientific">Mycobacterium adipatum</name>
    <dbReference type="NCBI Taxonomy" id="1682113"/>
    <lineage>
        <taxon>Bacteria</taxon>
        <taxon>Bacillati</taxon>
        <taxon>Actinomycetota</taxon>
        <taxon>Actinomycetes</taxon>
        <taxon>Mycobacteriales</taxon>
        <taxon>Mycobacteriaceae</taxon>
        <taxon>Mycobacterium</taxon>
    </lineage>
</organism>
<dbReference type="Proteomes" id="UP000077143">
    <property type="component" value="Chromosome"/>
</dbReference>
<dbReference type="GO" id="GO:0003700">
    <property type="term" value="F:DNA-binding transcription factor activity"/>
    <property type="evidence" value="ECO:0007669"/>
    <property type="project" value="InterPro"/>
</dbReference>
<keyword evidence="6" id="KW-1185">Reference proteome</keyword>
<dbReference type="PROSITE" id="PS50949">
    <property type="entry name" value="HTH_GNTR"/>
    <property type="match status" value="1"/>
</dbReference>
<keyword evidence="2" id="KW-0238">DNA-binding</keyword>
<evidence type="ECO:0000256" key="2">
    <source>
        <dbReference type="ARBA" id="ARBA00023125"/>
    </source>
</evidence>
<evidence type="ECO:0000259" key="4">
    <source>
        <dbReference type="PROSITE" id="PS50949"/>
    </source>
</evidence>
<dbReference type="SMART" id="SM00895">
    <property type="entry name" value="FCD"/>
    <property type="match status" value="1"/>
</dbReference>
<dbReference type="GO" id="GO:0003677">
    <property type="term" value="F:DNA binding"/>
    <property type="evidence" value="ECO:0007669"/>
    <property type="project" value="UniProtKB-KW"/>
</dbReference>
<reference evidence="5 6" key="1">
    <citation type="submission" date="2016-05" db="EMBL/GenBank/DDBJ databases">
        <title>Complete genome sequence of a phthalic acid esters degrading Mycobacterium sp. YC-RL4.</title>
        <authorList>
            <person name="Ren L."/>
            <person name="Fan S."/>
            <person name="Ruth N."/>
            <person name="Jia Y."/>
            <person name="Wang J."/>
            <person name="Qiao C."/>
        </authorList>
    </citation>
    <scope>NUCLEOTIDE SEQUENCE [LARGE SCALE GENOMIC DNA]</scope>
    <source>
        <strain evidence="5 6">YC-RL4</strain>
    </source>
</reference>
<dbReference type="InterPro" id="IPR000524">
    <property type="entry name" value="Tscrpt_reg_HTH_GntR"/>
</dbReference>
<dbReference type="OrthoDB" id="8680240at2"/>
<dbReference type="SUPFAM" id="SSF46785">
    <property type="entry name" value="Winged helix' DNA-binding domain"/>
    <property type="match status" value="1"/>
</dbReference>
<dbReference type="EMBL" id="CP015596">
    <property type="protein sequence ID" value="ANE83261.1"/>
    <property type="molecule type" value="Genomic_DNA"/>
</dbReference>
<dbReference type="InterPro" id="IPR036388">
    <property type="entry name" value="WH-like_DNA-bd_sf"/>
</dbReference>
<evidence type="ECO:0000313" key="6">
    <source>
        <dbReference type="Proteomes" id="UP000077143"/>
    </source>
</evidence>
<dbReference type="KEGG" id="madi:A7U43_25000"/>
<gene>
    <name evidence="5" type="ORF">A7U43_25000</name>
</gene>
<keyword evidence="1" id="KW-0805">Transcription regulation</keyword>
<dbReference type="Pfam" id="PF00392">
    <property type="entry name" value="GntR"/>
    <property type="match status" value="1"/>
</dbReference>
<dbReference type="PANTHER" id="PTHR43537">
    <property type="entry name" value="TRANSCRIPTIONAL REGULATOR, GNTR FAMILY"/>
    <property type="match status" value="1"/>
</dbReference>
<dbReference type="Pfam" id="PF07729">
    <property type="entry name" value="FCD"/>
    <property type="match status" value="1"/>
</dbReference>
<dbReference type="SUPFAM" id="SSF48008">
    <property type="entry name" value="GntR ligand-binding domain-like"/>
    <property type="match status" value="1"/>
</dbReference>
<dbReference type="RefSeq" id="WP_068003736.1">
    <property type="nucleotide sequence ID" value="NZ_CP015596.1"/>
</dbReference>
<name>A0A172UVX5_9MYCO</name>
<dbReference type="InterPro" id="IPR036390">
    <property type="entry name" value="WH_DNA-bd_sf"/>
</dbReference>
<dbReference type="STRING" id="1682113.A7U43_25000"/>
<evidence type="ECO:0000256" key="3">
    <source>
        <dbReference type="ARBA" id="ARBA00023163"/>
    </source>
</evidence>
<dbReference type="PANTHER" id="PTHR43537:SF51">
    <property type="entry name" value="HTH-TYPE TRANSCRIPTIONAL REGULATOR LGOR-RELATED"/>
    <property type="match status" value="1"/>
</dbReference>
<evidence type="ECO:0000256" key="1">
    <source>
        <dbReference type="ARBA" id="ARBA00023015"/>
    </source>
</evidence>
<dbReference type="InterPro" id="IPR011711">
    <property type="entry name" value="GntR_C"/>
</dbReference>
<protein>
    <submittedName>
        <fullName evidence="5">GntR family transcriptional regulator</fullName>
    </submittedName>
</protein>
<keyword evidence="3" id="KW-0804">Transcription</keyword>
<dbReference type="AlphaFoldDB" id="A0A172UVX5"/>
<evidence type="ECO:0000313" key="5">
    <source>
        <dbReference type="EMBL" id="ANE83261.1"/>
    </source>
</evidence>
<dbReference type="SMART" id="SM00345">
    <property type="entry name" value="HTH_GNTR"/>
    <property type="match status" value="1"/>
</dbReference>
<dbReference type="Gene3D" id="1.20.120.530">
    <property type="entry name" value="GntR ligand-binding domain-like"/>
    <property type="match status" value="1"/>
</dbReference>
<proteinExistence type="predicted"/>
<dbReference type="CDD" id="cd07377">
    <property type="entry name" value="WHTH_GntR"/>
    <property type="match status" value="1"/>
</dbReference>
<sequence length="221" mass="23939">MPVPGEQGRHKRSLLREQAYLSLRDAIVNGTLAPGEKLRDPELEKWLGISRTPIREAMARLETAGLVHTMPGRSTVVSTIDRKAVLDAQAVAAAMHALAVRIAVPLMGEGEFAAMTEANTEFADALTAGDPAAALRADDRFHQVAVEASANQVIPVALESVTPVLRRLEFLRFSSLSGRESIEQHDRIIELCRRGDADAAAAATQQNWETLTLLAADQETL</sequence>
<feature type="domain" description="HTH gntR-type" evidence="4">
    <location>
        <begin position="13"/>
        <end position="80"/>
    </location>
</feature>
<dbReference type="Gene3D" id="1.10.10.10">
    <property type="entry name" value="Winged helix-like DNA-binding domain superfamily/Winged helix DNA-binding domain"/>
    <property type="match status" value="1"/>
</dbReference>
<dbReference type="InterPro" id="IPR008920">
    <property type="entry name" value="TF_FadR/GntR_C"/>
</dbReference>